<evidence type="ECO:0000256" key="3">
    <source>
        <dbReference type="ARBA" id="ARBA00022723"/>
    </source>
</evidence>
<dbReference type="OrthoDB" id="391817at2759"/>
<dbReference type="Gene3D" id="3.60.10.10">
    <property type="entry name" value="Endonuclease/exonuclease/phosphatase"/>
    <property type="match status" value="1"/>
</dbReference>
<feature type="region of interest" description="Disordered" evidence="13">
    <location>
        <begin position="381"/>
        <end position="529"/>
    </location>
</feature>
<dbReference type="InterPro" id="IPR004808">
    <property type="entry name" value="AP_endonuc_1"/>
</dbReference>
<evidence type="ECO:0000256" key="11">
    <source>
        <dbReference type="PIRSR" id="PIRSR604808-3"/>
    </source>
</evidence>
<dbReference type="PANTHER" id="PTHR22748:SF4">
    <property type="entry name" value="DNA-(APURINIC OR APYRIMIDINIC SITE) ENDONUCLEASE 2"/>
    <property type="match status" value="1"/>
</dbReference>
<dbReference type="GO" id="GO:0003677">
    <property type="term" value="F:DNA binding"/>
    <property type="evidence" value="ECO:0007669"/>
    <property type="project" value="InterPro"/>
</dbReference>
<dbReference type="GO" id="GO:0008081">
    <property type="term" value="F:phosphoric diester hydrolase activity"/>
    <property type="evidence" value="ECO:0007669"/>
    <property type="project" value="TreeGrafter"/>
</dbReference>
<feature type="site" description="Transition state stabilizer" evidence="11">
    <location>
        <position position="197"/>
    </location>
</feature>
<protein>
    <recommendedName>
        <fullName evidence="2">DNA-(apurinic or apyrimidinic site) endonuclease 2</fullName>
    </recommendedName>
</protein>
<evidence type="ECO:0000256" key="1">
    <source>
        <dbReference type="ARBA" id="ARBA00007092"/>
    </source>
</evidence>
<feature type="compositionally biased region" description="Polar residues" evidence="13">
    <location>
        <begin position="404"/>
        <end position="426"/>
    </location>
</feature>
<feature type="site" description="Important for catalytic activity" evidence="11">
    <location>
        <position position="285"/>
    </location>
</feature>
<feature type="binding site" evidence="10">
    <location>
        <position position="310"/>
    </location>
    <ligand>
        <name>Mg(2+)</name>
        <dbReference type="ChEBI" id="CHEBI:18420"/>
        <label>1</label>
    </ligand>
</feature>
<keyword evidence="15" id="KW-0456">Lyase</keyword>
<keyword evidence="4 12" id="KW-0863">Zinc-finger</keyword>
<evidence type="ECO:0000256" key="6">
    <source>
        <dbReference type="ARBA" id="ARBA00022833"/>
    </source>
</evidence>
<dbReference type="GO" id="GO:0008311">
    <property type="term" value="F:double-stranded DNA 3'-5' DNA exonuclease activity"/>
    <property type="evidence" value="ECO:0007669"/>
    <property type="project" value="TreeGrafter"/>
</dbReference>
<dbReference type="InterPro" id="IPR036691">
    <property type="entry name" value="Endo/exonu/phosph_ase_sf"/>
</dbReference>
<dbReference type="FunFam" id="3.60.10.10:FF:000079">
    <property type="entry name" value="DNA-(apurinic or apyrimidinic site) lyase"/>
    <property type="match status" value="1"/>
</dbReference>
<comment type="cofactor">
    <cofactor evidence="10">
        <name>Mg(2+)</name>
        <dbReference type="ChEBI" id="CHEBI:18420"/>
    </cofactor>
    <cofactor evidence="10">
        <name>Mn(2+)</name>
        <dbReference type="ChEBI" id="CHEBI:29035"/>
    </cofactor>
    <text evidence="10">Probably binds two magnesium or manganese ions per subunit.</text>
</comment>
<dbReference type="Pfam" id="PF03372">
    <property type="entry name" value="Exo_endo_phos"/>
    <property type="match status" value="1"/>
</dbReference>
<evidence type="ECO:0000256" key="5">
    <source>
        <dbReference type="ARBA" id="ARBA00022801"/>
    </source>
</evidence>
<feature type="active site" evidence="9">
    <location>
        <position position="156"/>
    </location>
</feature>
<feature type="binding site" evidence="10">
    <location>
        <position position="8"/>
    </location>
    <ligand>
        <name>Mg(2+)</name>
        <dbReference type="ChEBI" id="CHEBI:18420"/>
        <label>1</label>
    </ligand>
</feature>
<dbReference type="PANTHER" id="PTHR22748">
    <property type="entry name" value="AP ENDONUCLEASE"/>
    <property type="match status" value="1"/>
</dbReference>
<dbReference type="GeneID" id="54280011"/>
<dbReference type="SUPFAM" id="SSF56219">
    <property type="entry name" value="DNase I-like"/>
    <property type="match status" value="1"/>
</dbReference>
<dbReference type="PROSITE" id="PS00726">
    <property type="entry name" value="AP_NUCLEASE_F1_1"/>
    <property type="match status" value="1"/>
</dbReference>
<evidence type="ECO:0000256" key="4">
    <source>
        <dbReference type="ARBA" id="ARBA00022771"/>
    </source>
</evidence>
<dbReference type="RefSeq" id="XP_033390072.1">
    <property type="nucleotide sequence ID" value="XM_033522614.1"/>
</dbReference>
<dbReference type="EMBL" id="ML978066">
    <property type="protein sequence ID" value="KAF2021733.1"/>
    <property type="molecule type" value="Genomic_DNA"/>
</dbReference>
<comment type="similarity">
    <text evidence="1">Belongs to the DNA repair enzymes AP/ExoA family.</text>
</comment>
<evidence type="ECO:0000259" key="14">
    <source>
        <dbReference type="PROSITE" id="PS51999"/>
    </source>
</evidence>
<evidence type="ECO:0000313" key="16">
    <source>
        <dbReference type="Proteomes" id="UP000799778"/>
    </source>
</evidence>
<keyword evidence="6" id="KW-0862">Zinc</keyword>
<evidence type="ECO:0000313" key="15">
    <source>
        <dbReference type="EMBL" id="KAF2021733.1"/>
    </source>
</evidence>
<feature type="site" description="Interaction with DNA substrate" evidence="11">
    <location>
        <position position="311"/>
    </location>
</feature>
<accession>A0A6A5Y918</accession>
<keyword evidence="5" id="KW-0378">Hydrolase</keyword>
<evidence type="ECO:0000256" key="12">
    <source>
        <dbReference type="PROSITE-ProRule" id="PRU01343"/>
    </source>
</evidence>
<feature type="binding site" evidence="10">
    <location>
        <position position="197"/>
    </location>
    <ligand>
        <name>Mg(2+)</name>
        <dbReference type="ChEBI" id="CHEBI:18420"/>
        <label>1</label>
    </ligand>
</feature>
<feature type="domain" description="GRF-type" evidence="14">
    <location>
        <begin position="548"/>
        <end position="601"/>
    </location>
</feature>
<dbReference type="Proteomes" id="UP000799778">
    <property type="component" value="Unassembled WGS sequence"/>
</dbReference>
<dbReference type="PROSITE" id="PS51435">
    <property type="entry name" value="AP_NUCLEASE_F1_4"/>
    <property type="match status" value="1"/>
</dbReference>
<name>A0A6A5Y918_9PLEO</name>
<reference evidence="15" key="1">
    <citation type="journal article" date="2020" name="Stud. Mycol.">
        <title>101 Dothideomycetes genomes: a test case for predicting lifestyles and emergence of pathogens.</title>
        <authorList>
            <person name="Haridas S."/>
            <person name="Albert R."/>
            <person name="Binder M."/>
            <person name="Bloem J."/>
            <person name="Labutti K."/>
            <person name="Salamov A."/>
            <person name="Andreopoulos B."/>
            <person name="Baker S."/>
            <person name="Barry K."/>
            <person name="Bills G."/>
            <person name="Bluhm B."/>
            <person name="Cannon C."/>
            <person name="Castanera R."/>
            <person name="Culley D."/>
            <person name="Daum C."/>
            <person name="Ezra D."/>
            <person name="Gonzalez J."/>
            <person name="Henrissat B."/>
            <person name="Kuo A."/>
            <person name="Liang C."/>
            <person name="Lipzen A."/>
            <person name="Lutzoni F."/>
            <person name="Magnuson J."/>
            <person name="Mondo S."/>
            <person name="Nolan M."/>
            <person name="Ohm R."/>
            <person name="Pangilinan J."/>
            <person name="Park H.-J."/>
            <person name="Ramirez L."/>
            <person name="Alfaro M."/>
            <person name="Sun H."/>
            <person name="Tritt A."/>
            <person name="Yoshinaga Y."/>
            <person name="Zwiers L.-H."/>
            <person name="Turgeon B."/>
            <person name="Goodwin S."/>
            <person name="Spatafora J."/>
            <person name="Crous P."/>
            <person name="Grigoriev I."/>
        </authorList>
    </citation>
    <scope>NUCLEOTIDE SEQUENCE</scope>
    <source>
        <strain evidence="15">CBS 175.79</strain>
    </source>
</reference>
<evidence type="ECO:0000256" key="9">
    <source>
        <dbReference type="PIRSR" id="PIRSR604808-1"/>
    </source>
</evidence>
<dbReference type="AlphaFoldDB" id="A0A6A5Y918"/>
<evidence type="ECO:0000256" key="2">
    <source>
        <dbReference type="ARBA" id="ARBA00013541"/>
    </source>
</evidence>
<keyword evidence="7 10" id="KW-0460">Magnesium</keyword>
<dbReference type="GO" id="GO:0008270">
    <property type="term" value="F:zinc ion binding"/>
    <property type="evidence" value="ECO:0007669"/>
    <property type="project" value="UniProtKB-KW"/>
</dbReference>
<keyword evidence="16" id="KW-1185">Reference proteome</keyword>
<feature type="active site" description="Proton acceptor" evidence="9">
    <location>
        <position position="311"/>
    </location>
</feature>
<feature type="binding site" evidence="10">
    <location>
        <position position="195"/>
    </location>
    <ligand>
        <name>Mg(2+)</name>
        <dbReference type="ChEBI" id="CHEBI:18420"/>
        <label>1</label>
    </ligand>
</feature>
<dbReference type="InterPro" id="IPR010666">
    <property type="entry name" value="Znf_GRF"/>
</dbReference>
<dbReference type="InterPro" id="IPR020847">
    <property type="entry name" value="AP_endonuclease_F1_BS"/>
</dbReference>
<dbReference type="InterPro" id="IPR005135">
    <property type="entry name" value="Endo/exonuclease/phosphatase"/>
</dbReference>
<feature type="compositionally biased region" description="Polar residues" evidence="13">
    <location>
        <begin position="476"/>
        <end position="500"/>
    </location>
</feature>
<keyword evidence="3 10" id="KW-0479">Metal-binding</keyword>
<evidence type="ECO:0000256" key="7">
    <source>
        <dbReference type="ARBA" id="ARBA00022842"/>
    </source>
</evidence>
<dbReference type="GO" id="GO:0006284">
    <property type="term" value="P:base-excision repair"/>
    <property type="evidence" value="ECO:0007669"/>
    <property type="project" value="TreeGrafter"/>
</dbReference>
<dbReference type="GO" id="GO:0016829">
    <property type="term" value="F:lyase activity"/>
    <property type="evidence" value="ECO:0007669"/>
    <property type="project" value="UniProtKB-KW"/>
</dbReference>
<keyword evidence="8" id="KW-0539">Nucleus</keyword>
<sequence length="605" mass="67051">MVRITTWNVNGIRNPFGYQPWRENRTFNAMFDILEADIVIMQELKIQRKDLRDDMVMVPGWDCYFSLPKHKKGYSGVGIYTRQSACAPIRAEEGLLGVLHPPGSSVAYRELPENECIGGYPSQDQIADWGVDPLYLDSEGRCLALEFPAFVLFGVYSPANSNGQRDSFRYGYLCALDARIRSLVKMGKNVILTGDLNVSREGIDTANSLEQIKLEGLDAYLSSPNRRLFNQLVCNGRVIGERDTGREEPVLWDICREFHSTREGMYTHWEQKINARPGNFGSRIDYVLCNKEISHWFCDSNIQEGLMGSDHCPVYATTKDVVEWCGEQVHITDILNPSGVFQDGKRCKEFDPNKNLLAMSGKLLPEFDGRQSIKAMFARKPSVPTEGPLGTNAASNGVHLLDSSIPQSSQDAKTESGTTQTSTDLTPMSPRKISQKRPPPASPAKSTKRSKPSMGASNAKPLAKGQQSLKGFFAPRTSSTKPEPSSNHSSQISDSLSLDRQSPGPDIAPMLSPSSVSASVLDPEPFIDPEASKEGWTKLFSKKPLPRCEGHGDECISYTTKKPGANCGRMFYLCPRPVGPTGQKERGTQWRCPTFIWASDWKSAG</sequence>
<evidence type="ECO:0000256" key="10">
    <source>
        <dbReference type="PIRSR" id="PIRSR604808-2"/>
    </source>
</evidence>
<evidence type="ECO:0000256" key="13">
    <source>
        <dbReference type="SAM" id="MobiDB-lite"/>
    </source>
</evidence>
<dbReference type="GO" id="GO:0003906">
    <property type="term" value="F:DNA-(apurinic or apyrimidinic site) endonuclease activity"/>
    <property type="evidence" value="ECO:0007669"/>
    <property type="project" value="TreeGrafter"/>
</dbReference>
<feature type="active site" description="Proton donor/acceptor" evidence="9">
    <location>
        <position position="195"/>
    </location>
</feature>
<dbReference type="CDD" id="cd09088">
    <property type="entry name" value="Ape2-like_AP-endo"/>
    <property type="match status" value="1"/>
</dbReference>
<proteinExistence type="inferred from homology"/>
<dbReference type="GO" id="GO:0005634">
    <property type="term" value="C:nucleus"/>
    <property type="evidence" value="ECO:0007669"/>
    <property type="project" value="TreeGrafter"/>
</dbReference>
<feature type="binding site" evidence="10">
    <location>
        <position position="311"/>
    </location>
    <ligand>
        <name>Mg(2+)</name>
        <dbReference type="ChEBI" id="CHEBI:18420"/>
        <label>1</label>
    </ligand>
</feature>
<gene>
    <name evidence="15" type="ORF">BU24DRAFT_27346</name>
</gene>
<dbReference type="PROSITE" id="PS51999">
    <property type="entry name" value="ZF_GRF"/>
    <property type="match status" value="1"/>
</dbReference>
<feature type="binding site" evidence="10">
    <location>
        <position position="43"/>
    </location>
    <ligand>
        <name>Mg(2+)</name>
        <dbReference type="ChEBI" id="CHEBI:18420"/>
        <label>1</label>
    </ligand>
</feature>
<organism evidence="15 16">
    <name type="scientific">Aaosphaeria arxii CBS 175.79</name>
    <dbReference type="NCBI Taxonomy" id="1450172"/>
    <lineage>
        <taxon>Eukaryota</taxon>
        <taxon>Fungi</taxon>
        <taxon>Dikarya</taxon>
        <taxon>Ascomycota</taxon>
        <taxon>Pezizomycotina</taxon>
        <taxon>Dothideomycetes</taxon>
        <taxon>Pleosporomycetidae</taxon>
        <taxon>Pleosporales</taxon>
        <taxon>Pleosporales incertae sedis</taxon>
        <taxon>Aaosphaeria</taxon>
    </lineage>
</organism>
<evidence type="ECO:0000256" key="8">
    <source>
        <dbReference type="ARBA" id="ARBA00023242"/>
    </source>
</evidence>
<keyword evidence="10" id="KW-0464">Manganese</keyword>